<dbReference type="Proteomes" id="UP000824264">
    <property type="component" value="Unassembled WGS sequence"/>
</dbReference>
<dbReference type="InterPro" id="IPR000873">
    <property type="entry name" value="AMP-dep_synth/lig_dom"/>
</dbReference>
<dbReference type="PANTHER" id="PTHR43845">
    <property type="entry name" value="BLR5969 PROTEIN"/>
    <property type="match status" value="1"/>
</dbReference>
<dbReference type="Gene3D" id="3.40.50.12780">
    <property type="entry name" value="N-terminal domain of ligase-like"/>
    <property type="match status" value="1"/>
</dbReference>
<dbReference type="NCBIfam" id="NF045666">
    <property type="entry name" value="DVU1553_fam_AMP"/>
    <property type="match status" value="1"/>
</dbReference>
<dbReference type="InterPro" id="IPR042099">
    <property type="entry name" value="ANL_N_sf"/>
</dbReference>
<sequence length="357" mass="38975">MSPFLDGWIAHRCGLDAATPQSVLRVQLARFNAVLRHVRRNGVFYRKRLAGLFERRGDLIETGMWPREPFDVAEIPLTEAADIKRDGGRFLCVPLDEIARIVTLSTSGTTGIPKRLAFAADDLESTLDFFAHGISVLVRAGDSVLILLPGAERPDGVADLLRRALPRIGARGIPGDPAADPKLFRKEVERYRPQCLVAAPSQLRRLLEGLESPPNLRAVLSSAEPLPDDVRGALAARWGCAVFDHYGLTETGYGGGVECPSHDGYHLREADLYWEVIDPFSGEPVPDGTPGEVVFTTLTRRAMPLIRYRTGDLASMLPGPCACGSPLRRLSRIRGRLARGKDGTLTVIAPSKGWMGP</sequence>
<organism evidence="2 3">
    <name type="scientific">Candidatus Bilophila faecipullorum</name>
    <dbReference type="NCBI Taxonomy" id="2838482"/>
    <lineage>
        <taxon>Bacteria</taxon>
        <taxon>Pseudomonadati</taxon>
        <taxon>Thermodesulfobacteriota</taxon>
        <taxon>Desulfovibrionia</taxon>
        <taxon>Desulfovibrionales</taxon>
        <taxon>Desulfovibrionaceae</taxon>
        <taxon>Bilophila</taxon>
    </lineage>
</organism>
<dbReference type="SUPFAM" id="SSF56801">
    <property type="entry name" value="Acetyl-CoA synthetase-like"/>
    <property type="match status" value="1"/>
</dbReference>
<evidence type="ECO:0000313" key="3">
    <source>
        <dbReference type="Proteomes" id="UP000824264"/>
    </source>
</evidence>
<gene>
    <name evidence="2" type="ORF">H9874_10680</name>
</gene>
<reference evidence="2" key="1">
    <citation type="journal article" date="2021" name="PeerJ">
        <title>Extensive microbial diversity within the chicken gut microbiome revealed by metagenomics and culture.</title>
        <authorList>
            <person name="Gilroy R."/>
            <person name="Ravi A."/>
            <person name="Getino M."/>
            <person name="Pursley I."/>
            <person name="Horton D.L."/>
            <person name="Alikhan N.F."/>
            <person name="Baker D."/>
            <person name="Gharbi K."/>
            <person name="Hall N."/>
            <person name="Watson M."/>
            <person name="Adriaenssens E.M."/>
            <person name="Foster-Nyarko E."/>
            <person name="Jarju S."/>
            <person name="Secka A."/>
            <person name="Antonio M."/>
            <person name="Oren A."/>
            <person name="Chaudhuri R.R."/>
            <person name="La Ragione R."/>
            <person name="Hildebrand F."/>
            <person name="Pallen M.J."/>
        </authorList>
    </citation>
    <scope>NUCLEOTIDE SEQUENCE</scope>
    <source>
        <strain evidence="2">ChiSxjej5B17-1746</strain>
    </source>
</reference>
<dbReference type="AlphaFoldDB" id="A0A9D1U9D4"/>
<dbReference type="Pfam" id="PF00501">
    <property type="entry name" value="AMP-binding"/>
    <property type="match status" value="1"/>
</dbReference>
<accession>A0A9D1U9D4</accession>
<evidence type="ECO:0000313" key="2">
    <source>
        <dbReference type="EMBL" id="HIW79589.1"/>
    </source>
</evidence>
<dbReference type="PANTHER" id="PTHR43845:SF1">
    <property type="entry name" value="BLR5969 PROTEIN"/>
    <property type="match status" value="1"/>
</dbReference>
<feature type="domain" description="AMP-dependent synthetase/ligase" evidence="1">
    <location>
        <begin position="106"/>
        <end position="295"/>
    </location>
</feature>
<reference evidence="2" key="2">
    <citation type="submission" date="2021-04" db="EMBL/GenBank/DDBJ databases">
        <authorList>
            <person name="Gilroy R."/>
        </authorList>
    </citation>
    <scope>NUCLEOTIDE SEQUENCE</scope>
    <source>
        <strain evidence="2">ChiSxjej5B17-1746</strain>
    </source>
</reference>
<proteinExistence type="predicted"/>
<protein>
    <submittedName>
        <fullName evidence="2">AMP-binding protein</fullName>
    </submittedName>
</protein>
<name>A0A9D1U9D4_9BACT</name>
<dbReference type="EMBL" id="DXGI01000397">
    <property type="protein sequence ID" value="HIW79589.1"/>
    <property type="molecule type" value="Genomic_DNA"/>
</dbReference>
<evidence type="ECO:0000259" key="1">
    <source>
        <dbReference type="Pfam" id="PF00501"/>
    </source>
</evidence>
<comment type="caution">
    <text evidence="2">The sequence shown here is derived from an EMBL/GenBank/DDBJ whole genome shotgun (WGS) entry which is preliminary data.</text>
</comment>